<dbReference type="InterPro" id="IPR027417">
    <property type="entry name" value="P-loop_NTPase"/>
</dbReference>
<dbReference type="Proteomes" id="UP000218542">
    <property type="component" value="Unassembled WGS sequence"/>
</dbReference>
<dbReference type="Pfam" id="PF24389">
    <property type="entry name" value="ORC-CDC6-like"/>
    <property type="match status" value="1"/>
</dbReference>
<gene>
    <name evidence="1" type="ORF">SCALIN_C16_0005</name>
</gene>
<name>A0A286TYN7_9BACT</name>
<dbReference type="AlphaFoldDB" id="A0A286TYN7"/>
<evidence type="ECO:0000313" key="1">
    <source>
        <dbReference type="EMBL" id="GAX60931.1"/>
    </source>
</evidence>
<sequence>MEQIQELYSRRPFMSRNADEYDISQILDLFVSPFSGFTTPFDYENSIIKGRMGSGKTMYLKANYAYYLYSIVESLANQEEVVLPVMIKLNDFQHLRDPSEIYKAIVIKIIEELASTYIRLQDAKQMAKIHMGIKSLPPDLLQGQKIANCLNKLAKLGSVEYAERITTELGLKGGIKPKFIEISAEFKEHKLNEIKCKPSPGIKDIEESYQSLLSDQGGKIILLIDEAGSLDKNFFRGKDNDSLFLILMNQLRTAPFIRTKIAIYPNSYQDILTETRYGDVILLENNIMDSDGYKEFRKKTCHIIQNYINSEETDTPIKAEDLFEINVKENYGDCIEQLINASNGNMRRLIQLLEASMEEAYEDHKGANKINLKHVAETLKHHARDTEGLYTEPERELLQNLVKACKSRSTYKFEFPNMSLSLNKYTSRSQEYNLINVVHVGTGRKSNIYAFDYSFCIAHDIPTHYEPSSEKINRDRSLANGRWAPRVARITDKVIEQASITAKVEGVIDFVSKSSGFIQGDDEQKYFFTEDYIIDDDKNKSLFQGRRVRFMPFMFGDSKISQAIEVL</sequence>
<dbReference type="RefSeq" id="WP_096894328.1">
    <property type="nucleotide sequence ID" value="NZ_BAOS01000016.1"/>
</dbReference>
<dbReference type="OrthoDB" id="462757at2"/>
<keyword evidence="2" id="KW-1185">Reference proteome</keyword>
<dbReference type="EMBL" id="BAOS01000016">
    <property type="protein sequence ID" value="GAX60931.1"/>
    <property type="molecule type" value="Genomic_DNA"/>
</dbReference>
<protein>
    <submittedName>
        <fullName evidence="1">DsRNA-specific ribonuclease</fullName>
    </submittedName>
</protein>
<evidence type="ECO:0000313" key="2">
    <source>
        <dbReference type="Proteomes" id="UP000218542"/>
    </source>
</evidence>
<accession>A0A286TYN7</accession>
<reference evidence="2" key="1">
    <citation type="journal article" date="2017" name="Environ. Microbiol. Rep.">
        <title>Genetic Diversity of Marine Anaerobic Ammonium-Oxidizing Bacteria as Revealed by Genomic and Proteomic Analyses of 'Candidatus Scalindua japonica'.</title>
        <authorList>
            <person name="Oshiki M."/>
            <person name="Mizuto K."/>
            <person name="Kimura Z."/>
            <person name="Kindaichi T."/>
            <person name="Satoh H."/>
            <person name="Okabe S."/>
        </authorList>
    </citation>
    <scope>NUCLEOTIDE SEQUENCE [LARGE SCALE GENOMIC DNA]</scope>
    <source>
        <strain evidence="2">husup-a2</strain>
    </source>
</reference>
<organism evidence="1 2">
    <name type="scientific">Candidatus Scalindua japonica</name>
    <dbReference type="NCBI Taxonomy" id="1284222"/>
    <lineage>
        <taxon>Bacteria</taxon>
        <taxon>Pseudomonadati</taxon>
        <taxon>Planctomycetota</taxon>
        <taxon>Candidatus Brocadiia</taxon>
        <taxon>Candidatus Brocadiales</taxon>
        <taxon>Candidatus Scalinduaceae</taxon>
        <taxon>Candidatus Scalindua</taxon>
    </lineage>
</organism>
<proteinExistence type="predicted"/>
<dbReference type="SUPFAM" id="SSF52540">
    <property type="entry name" value="P-loop containing nucleoside triphosphate hydrolases"/>
    <property type="match status" value="1"/>
</dbReference>
<comment type="caution">
    <text evidence="1">The sequence shown here is derived from an EMBL/GenBank/DDBJ whole genome shotgun (WGS) entry which is preliminary data.</text>
</comment>
<dbReference type="InterPro" id="IPR056955">
    <property type="entry name" value="ORC-CDC6-like"/>
</dbReference>